<keyword evidence="11 16" id="KW-0573">Peptidoglycan synthesis</keyword>
<feature type="active site" description="Proton donor" evidence="16">
    <location>
        <position position="226"/>
    </location>
</feature>
<dbReference type="Proteomes" id="UP000824209">
    <property type="component" value="Unassembled WGS sequence"/>
</dbReference>
<evidence type="ECO:0000256" key="7">
    <source>
        <dbReference type="ARBA" id="ARBA00022630"/>
    </source>
</evidence>
<comment type="catalytic activity">
    <reaction evidence="15 16">
        <text>UDP-N-acetyl-alpha-D-muramate + NADP(+) = UDP-N-acetyl-3-O-(1-carboxyvinyl)-alpha-D-glucosamine + NADPH + H(+)</text>
        <dbReference type="Rhea" id="RHEA:12248"/>
        <dbReference type="ChEBI" id="CHEBI:15378"/>
        <dbReference type="ChEBI" id="CHEBI:57783"/>
        <dbReference type="ChEBI" id="CHEBI:58349"/>
        <dbReference type="ChEBI" id="CHEBI:68483"/>
        <dbReference type="ChEBI" id="CHEBI:70757"/>
        <dbReference type="EC" id="1.3.1.98"/>
    </reaction>
</comment>
<keyword evidence="9 16" id="KW-0521">NADP</keyword>
<gene>
    <name evidence="16 18" type="primary">murB</name>
    <name evidence="18" type="ORF">H9943_03375</name>
</gene>
<organism evidence="18 19">
    <name type="scientific">Candidatus Ruthenibacterium avium</name>
    <dbReference type="NCBI Taxonomy" id="2838751"/>
    <lineage>
        <taxon>Bacteria</taxon>
        <taxon>Bacillati</taxon>
        <taxon>Bacillota</taxon>
        <taxon>Clostridia</taxon>
        <taxon>Eubacteriales</taxon>
        <taxon>Oscillospiraceae</taxon>
        <taxon>Ruthenibacterium</taxon>
    </lineage>
</organism>
<dbReference type="InterPro" id="IPR036318">
    <property type="entry name" value="FAD-bd_PCMH-like_sf"/>
</dbReference>
<feature type="active site" evidence="16">
    <location>
        <position position="176"/>
    </location>
</feature>
<evidence type="ECO:0000256" key="1">
    <source>
        <dbReference type="ARBA" id="ARBA00001974"/>
    </source>
</evidence>
<name>A0A9D2M2F7_9FIRM</name>
<feature type="domain" description="FAD-binding PCMH-type" evidence="17">
    <location>
        <begin position="31"/>
        <end position="197"/>
    </location>
</feature>
<keyword evidence="5 16" id="KW-0963">Cytoplasm</keyword>
<accession>A0A9D2M2F7</accession>
<dbReference type="GO" id="GO:0071555">
    <property type="term" value="P:cell wall organization"/>
    <property type="evidence" value="ECO:0007669"/>
    <property type="project" value="UniProtKB-KW"/>
</dbReference>
<keyword evidence="7 16" id="KW-0285">Flavoprotein</keyword>
<comment type="cofactor">
    <cofactor evidence="1 16">
        <name>FAD</name>
        <dbReference type="ChEBI" id="CHEBI:57692"/>
    </cofactor>
</comment>
<evidence type="ECO:0000256" key="13">
    <source>
        <dbReference type="ARBA" id="ARBA00023306"/>
    </source>
</evidence>
<comment type="caution">
    <text evidence="18">The sequence shown here is derived from an EMBL/GenBank/DDBJ whole genome shotgun (WGS) entry which is preliminary data.</text>
</comment>
<dbReference type="InterPro" id="IPR016167">
    <property type="entry name" value="FAD-bd_PCMH_sub1"/>
</dbReference>
<keyword evidence="6 16" id="KW-0132">Cell division</keyword>
<evidence type="ECO:0000256" key="12">
    <source>
        <dbReference type="ARBA" id="ARBA00023002"/>
    </source>
</evidence>
<dbReference type="GO" id="GO:0008762">
    <property type="term" value="F:UDP-N-acetylmuramate dehydrogenase activity"/>
    <property type="evidence" value="ECO:0007669"/>
    <property type="project" value="UniProtKB-UniRule"/>
</dbReference>
<evidence type="ECO:0000256" key="15">
    <source>
        <dbReference type="ARBA" id="ARBA00048914"/>
    </source>
</evidence>
<dbReference type="SUPFAM" id="SSF56194">
    <property type="entry name" value="Uridine diphospho-N-Acetylenolpyruvylglucosamine reductase, MurB, C-terminal domain"/>
    <property type="match status" value="1"/>
</dbReference>
<dbReference type="AlphaFoldDB" id="A0A9D2M2F7"/>
<keyword evidence="8 16" id="KW-0274">FAD</keyword>
<evidence type="ECO:0000256" key="14">
    <source>
        <dbReference type="ARBA" id="ARBA00023316"/>
    </source>
</evidence>
<dbReference type="InterPro" id="IPR016166">
    <property type="entry name" value="FAD-bd_PCMH"/>
</dbReference>
<keyword evidence="14 16" id="KW-0961">Cell wall biogenesis/degradation</keyword>
<evidence type="ECO:0000256" key="11">
    <source>
        <dbReference type="ARBA" id="ARBA00022984"/>
    </source>
</evidence>
<sequence length="301" mass="31988">MNPYEQVYQAMAEQGIKASLQEPLSRWTTFQIGGPAALFCVPNSSEQLVQAAALCREAGLRIYWLGKGSNVLFSDEGFDGAVILVSEGIGEVHAEGNVLHAGAGASMERVCLCALDHGLTGLEFAYGIPGSVGGAVYMNAGAYGGEIKDVLKCASFLDEHGEVKTLPASELALGYRTSIFETHPWCILSAEFALAPGNKKAIVAQMETLAQKRQEKQPLEMPSAGSTFKRPQGAFAGALIEQCGLRGFAVGGAAISQKHCGFVVNTGGATCQDVVNLTDRVIEIVKKQTGYTLEREIRVVK</sequence>
<dbReference type="EMBL" id="DWYA01000034">
    <property type="protein sequence ID" value="HJB39419.1"/>
    <property type="molecule type" value="Genomic_DNA"/>
</dbReference>
<comment type="pathway">
    <text evidence="4 16">Cell wall biogenesis; peptidoglycan biosynthesis.</text>
</comment>
<dbReference type="NCBIfam" id="NF010480">
    <property type="entry name" value="PRK13905.1"/>
    <property type="match status" value="1"/>
</dbReference>
<dbReference type="EC" id="1.3.1.98" evidence="16"/>
<evidence type="ECO:0000256" key="4">
    <source>
        <dbReference type="ARBA" id="ARBA00004752"/>
    </source>
</evidence>
<evidence type="ECO:0000256" key="9">
    <source>
        <dbReference type="ARBA" id="ARBA00022857"/>
    </source>
</evidence>
<dbReference type="GO" id="GO:0071949">
    <property type="term" value="F:FAD binding"/>
    <property type="evidence" value="ECO:0007669"/>
    <property type="project" value="InterPro"/>
</dbReference>
<dbReference type="Gene3D" id="3.90.78.10">
    <property type="entry name" value="UDP-N-acetylenolpyruvoylglucosamine reductase, C-terminal domain"/>
    <property type="match status" value="1"/>
</dbReference>
<dbReference type="GO" id="GO:0051301">
    <property type="term" value="P:cell division"/>
    <property type="evidence" value="ECO:0007669"/>
    <property type="project" value="UniProtKB-KW"/>
</dbReference>
<dbReference type="Pfam" id="PF02873">
    <property type="entry name" value="MurB_C"/>
    <property type="match status" value="1"/>
</dbReference>
<evidence type="ECO:0000256" key="5">
    <source>
        <dbReference type="ARBA" id="ARBA00022490"/>
    </source>
</evidence>
<dbReference type="InterPro" id="IPR011601">
    <property type="entry name" value="MurB_C"/>
</dbReference>
<keyword evidence="10 16" id="KW-0133">Cell shape</keyword>
<evidence type="ECO:0000256" key="8">
    <source>
        <dbReference type="ARBA" id="ARBA00022827"/>
    </source>
</evidence>
<evidence type="ECO:0000256" key="2">
    <source>
        <dbReference type="ARBA" id="ARBA00003921"/>
    </source>
</evidence>
<evidence type="ECO:0000256" key="6">
    <source>
        <dbReference type="ARBA" id="ARBA00022618"/>
    </source>
</evidence>
<comment type="similarity">
    <text evidence="16">Belongs to the MurB family.</text>
</comment>
<dbReference type="Gene3D" id="3.30.43.10">
    <property type="entry name" value="Uridine Diphospho-n-acetylenolpyruvylglucosamine Reductase, domain 2"/>
    <property type="match status" value="1"/>
</dbReference>
<evidence type="ECO:0000259" key="17">
    <source>
        <dbReference type="PROSITE" id="PS51387"/>
    </source>
</evidence>
<keyword evidence="12 16" id="KW-0560">Oxidoreductase</keyword>
<dbReference type="InterPro" id="IPR006094">
    <property type="entry name" value="Oxid_FAD_bind_N"/>
</dbReference>
<dbReference type="PROSITE" id="PS51387">
    <property type="entry name" value="FAD_PCMH"/>
    <property type="match status" value="1"/>
</dbReference>
<evidence type="ECO:0000256" key="10">
    <source>
        <dbReference type="ARBA" id="ARBA00022960"/>
    </source>
</evidence>
<comment type="subcellular location">
    <subcellularLocation>
        <location evidence="3 16">Cytoplasm</location>
    </subcellularLocation>
</comment>
<dbReference type="SUPFAM" id="SSF56176">
    <property type="entry name" value="FAD-binding/transporter-associated domain-like"/>
    <property type="match status" value="1"/>
</dbReference>
<evidence type="ECO:0000313" key="18">
    <source>
        <dbReference type="EMBL" id="HJB39419.1"/>
    </source>
</evidence>
<dbReference type="GO" id="GO:0005829">
    <property type="term" value="C:cytosol"/>
    <property type="evidence" value="ECO:0007669"/>
    <property type="project" value="TreeGrafter"/>
</dbReference>
<evidence type="ECO:0000256" key="3">
    <source>
        <dbReference type="ARBA" id="ARBA00004496"/>
    </source>
</evidence>
<proteinExistence type="inferred from homology"/>
<dbReference type="InterPro" id="IPR016169">
    <property type="entry name" value="FAD-bd_PCMH_sub2"/>
</dbReference>
<dbReference type="Gene3D" id="3.30.465.10">
    <property type="match status" value="1"/>
</dbReference>
<evidence type="ECO:0000256" key="16">
    <source>
        <dbReference type="HAMAP-Rule" id="MF_00037"/>
    </source>
</evidence>
<dbReference type="GO" id="GO:0008360">
    <property type="term" value="P:regulation of cell shape"/>
    <property type="evidence" value="ECO:0007669"/>
    <property type="project" value="UniProtKB-KW"/>
</dbReference>
<reference evidence="18" key="1">
    <citation type="journal article" date="2021" name="PeerJ">
        <title>Extensive microbial diversity within the chicken gut microbiome revealed by metagenomics and culture.</title>
        <authorList>
            <person name="Gilroy R."/>
            <person name="Ravi A."/>
            <person name="Getino M."/>
            <person name="Pursley I."/>
            <person name="Horton D.L."/>
            <person name="Alikhan N.F."/>
            <person name="Baker D."/>
            <person name="Gharbi K."/>
            <person name="Hall N."/>
            <person name="Watson M."/>
            <person name="Adriaenssens E.M."/>
            <person name="Foster-Nyarko E."/>
            <person name="Jarju S."/>
            <person name="Secka A."/>
            <person name="Antonio M."/>
            <person name="Oren A."/>
            <person name="Chaudhuri R.R."/>
            <person name="La Ragione R."/>
            <person name="Hildebrand F."/>
            <person name="Pallen M.J."/>
        </authorList>
    </citation>
    <scope>NUCLEOTIDE SEQUENCE</scope>
    <source>
        <strain evidence="18">ChiBcec8-14828</strain>
    </source>
</reference>
<dbReference type="InterPro" id="IPR003170">
    <property type="entry name" value="MurB"/>
</dbReference>
<dbReference type="PANTHER" id="PTHR21071">
    <property type="entry name" value="UDP-N-ACETYLENOLPYRUVOYLGLUCOSAMINE REDUCTASE"/>
    <property type="match status" value="1"/>
</dbReference>
<evidence type="ECO:0000313" key="19">
    <source>
        <dbReference type="Proteomes" id="UP000824209"/>
    </source>
</evidence>
<dbReference type="HAMAP" id="MF_00037">
    <property type="entry name" value="MurB"/>
    <property type="match status" value="1"/>
</dbReference>
<dbReference type="PANTHER" id="PTHR21071:SF4">
    <property type="entry name" value="UDP-N-ACETYLENOLPYRUVOYLGLUCOSAMINE REDUCTASE"/>
    <property type="match status" value="1"/>
</dbReference>
<comment type="function">
    <text evidence="2 16">Cell wall formation.</text>
</comment>
<dbReference type="GO" id="GO:0009252">
    <property type="term" value="P:peptidoglycan biosynthetic process"/>
    <property type="evidence" value="ECO:0007669"/>
    <property type="project" value="UniProtKB-UniRule"/>
</dbReference>
<keyword evidence="13 16" id="KW-0131">Cell cycle</keyword>
<dbReference type="Pfam" id="PF01565">
    <property type="entry name" value="FAD_binding_4"/>
    <property type="match status" value="1"/>
</dbReference>
<dbReference type="NCBIfam" id="TIGR00179">
    <property type="entry name" value="murB"/>
    <property type="match status" value="1"/>
</dbReference>
<reference evidence="18" key="2">
    <citation type="submission" date="2021-04" db="EMBL/GenBank/DDBJ databases">
        <authorList>
            <person name="Gilroy R."/>
        </authorList>
    </citation>
    <scope>NUCLEOTIDE SEQUENCE</scope>
    <source>
        <strain evidence="18">ChiBcec8-14828</strain>
    </source>
</reference>
<feature type="active site" evidence="16">
    <location>
        <position position="296"/>
    </location>
</feature>
<protein>
    <recommendedName>
        <fullName evidence="16">UDP-N-acetylenolpyruvoylglucosamine reductase</fullName>
        <ecNumber evidence="16">1.3.1.98</ecNumber>
    </recommendedName>
    <alternativeName>
        <fullName evidence="16">UDP-N-acetylmuramate dehydrogenase</fullName>
    </alternativeName>
</protein>
<dbReference type="InterPro" id="IPR036635">
    <property type="entry name" value="MurB_C_sf"/>
</dbReference>